<dbReference type="PANTHER" id="PTHR33572:SF3">
    <property type="entry name" value="VELVET COMPLEX SUBUNIT B"/>
    <property type="match status" value="1"/>
</dbReference>
<keyword evidence="8" id="KW-1185">Reference proteome</keyword>
<keyword evidence="3" id="KW-0804">Transcription</keyword>
<reference evidence="7 8" key="1">
    <citation type="journal article" date="2019" name="New Phytol.">
        <title>Comparative genomics reveals unique wood-decay strategies and fruiting body development in the Schizophyllaceae.</title>
        <authorList>
            <person name="Almasi E."/>
            <person name="Sahu N."/>
            <person name="Krizsan K."/>
            <person name="Balint B."/>
            <person name="Kovacs G.M."/>
            <person name="Kiss B."/>
            <person name="Cseklye J."/>
            <person name="Drula E."/>
            <person name="Henrissat B."/>
            <person name="Nagy I."/>
            <person name="Chovatia M."/>
            <person name="Adam C."/>
            <person name="LaButti K."/>
            <person name="Lipzen A."/>
            <person name="Riley R."/>
            <person name="Grigoriev I.V."/>
            <person name="Nagy L.G."/>
        </authorList>
    </citation>
    <scope>NUCLEOTIDE SEQUENCE [LARGE SCALE GENOMIC DNA]</scope>
    <source>
        <strain evidence="7 8">NL-1724</strain>
    </source>
</reference>
<dbReference type="InterPro" id="IPR038491">
    <property type="entry name" value="Velvet_dom_sf"/>
</dbReference>
<evidence type="ECO:0000256" key="1">
    <source>
        <dbReference type="ARBA" id="ARBA00004123"/>
    </source>
</evidence>
<evidence type="ECO:0000256" key="5">
    <source>
        <dbReference type="SAM" id="MobiDB-lite"/>
    </source>
</evidence>
<dbReference type="AlphaFoldDB" id="A0A550CBR4"/>
<feature type="compositionally biased region" description="Polar residues" evidence="5">
    <location>
        <begin position="300"/>
        <end position="310"/>
    </location>
</feature>
<evidence type="ECO:0000256" key="4">
    <source>
        <dbReference type="ARBA" id="ARBA00023242"/>
    </source>
</evidence>
<evidence type="ECO:0000256" key="3">
    <source>
        <dbReference type="ARBA" id="ARBA00023163"/>
    </source>
</evidence>
<dbReference type="PROSITE" id="PS51821">
    <property type="entry name" value="VELVET"/>
    <property type="match status" value="1"/>
</dbReference>
<dbReference type="STRING" id="97359.A0A550CBR4"/>
<gene>
    <name evidence="7" type="ORF">BD626DRAFT_569951</name>
</gene>
<proteinExistence type="predicted"/>
<dbReference type="OrthoDB" id="5599552at2759"/>
<comment type="subcellular location">
    <subcellularLocation>
        <location evidence="1">Nucleus</location>
    </subcellularLocation>
</comment>
<evidence type="ECO:0000313" key="8">
    <source>
        <dbReference type="Proteomes" id="UP000320762"/>
    </source>
</evidence>
<evidence type="ECO:0000256" key="2">
    <source>
        <dbReference type="ARBA" id="ARBA00023015"/>
    </source>
</evidence>
<dbReference type="GO" id="GO:0005634">
    <property type="term" value="C:nucleus"/>
    <property type="evidence" value="ECO:0007669"/>
    <property type="project" value="UniProtKB-SubCell"/>
</dbReference>
<keyword evidence="2" id="KW-0805">Transcription regulation</keyword>
<dbReference type="Proteomes" id="UP000320762">
    <property type="component" value="Unassembled WGS sequence"/>
</dbReference>
<sequence length="310" mass="33963">MLNDPQEVYRRRNSAESARGNIYINYVARYRQPGGSVPDFAHGCYEGGQPGPTTTVAELAEIQTPSFGRKYATVDRRPLDPPPVVRLRLFEVLHPGTVYQQAREVTSAIDTTCFTCVAHLYCATRRSAGPSSPGASTSAYGRQPGAVCHPYYEPGAWTGGPGFARATGSTMPMLPVQSIPQQGEHVTEHLVGGKVTTATKITFDGQPMVVFAFPDLSVRLEGHFYLRYSLFDLTLSLPSPGCERPLFNCQAECYGGVFRVYPTKEAPSLPTSTPMTKALYDAGLRITFRSRERKRRRNNEGSPSNASTQG</sequence>
<evidence type="ECO:0000259" key="6">
    <source>
        <dbReference type="PROSITE" id="PS51821"/>
    </source>
</evidence>
<feature type="region of interest" description="Disordered" evidence="5">
    <location>
        <begin position="289"/>
        <end position="310"/>
    </location>
</feature>
<dbReference type="Pfam" id="PF11754">
    <property type="entry name" value="Velvet"/>
    <property type="match status" value="1"/>
</dbReference>
<comment type="caution">
    <text evidence="7">The sequence shown here is derived from an EMBL/GenBank/DDBJ whole genome shotgun (WGS) entry which is preliminary data.</text>
</comment>
<dbReference type="PANTHER" id="PTHR33572">
    <property type="entry name" value="SPORE DEVELOPMENT REGULATOR VOSA"/>
    <property type="match status" value="1"/>
</dbReference>
<protein>
    <submittedName>
        <fullName evidence="7">Velvet factor-domain-containing protein</fullName>
    </submittedName>
</protein>
<dbReference type="InterPro" id="IPR021740">
    <property type="entry name" value="Velvet"/>
</dbReference>
<keyword evidence="4" id="KW-0539">Nucleus</keyword>
<dbReference type="EMBL" id="VDMD01000013">
    <property type="protein sequence ID" value="TRM62227.1"/>
    <property type="molecule type" value="Genomic_DNA"/>
</dbReference>
<dbReference type="Gene3D" id="2.60.40.3960">
    <property type="entry name" value="Velvet domain"/>
    <property type="match status" value="1"/>
</dbReference>
<dbReference type="InterPro" id="IPR037525">
    <property type="entry name" value="Velvet_dom"/>
</dbReference>
<evidence type="ECO:0000313" key="7">
    <source>
        <dbReference type="EMBL" id="TRM62227.1"/>
    </source>
</evidence>
<accession>A0A550CBR4</accession>
<name>A0A550CBR4_9AGAR</name>
<feature type="domain" description="Velvet" evidence="6">
    <location>
        <begin position="51"/>
        <end position="289"/>
    </location>
</feature>
<organism evidence="7 8">
    <name type="scientific">Schizophyllum amplum</name>
    <dbReference type="NCBI Taxonomy" id="97359"/>
    <lineage>
        <taxon>Eukaryota</taxon>
        <taxon>Fungi</taxon>
        <taxon>Dikarya</taxon>
        <taxon>Basidiomycota</taxon>
        <taxon>Agaricomycotina</taxon>
        <taxon>Agaricomycetes</taxon>
        <taxon>Agaricomycetidae</taxon>
        <taxon>Agaricales</taxon>
        <taxon>Schizophyllaceae</taxon>
        <taxon>Schizophyllum</taxon>
    </lineage>
</organism>